<evidence type="ECO:0000259" key="2">
    <source>
        <dbReference type="Pfam" id="PF21320"/>
    </source>
</evidence>
<dbReference type="EMBL" id="CP058579">
    <property type="protein sequence ID" value="QLG61425.1"/>
    <property type="molecule type" value="Genomic_DNA"/>
</dbReference>
<accession>A0A7D5QJH0</accession>
<keyword evidence="4" id="KW-1185">Reference proteome</keyword>
<organism evidence="3 4">
    <name type="scientific">Halorarum salinum</name>
    <dbReference type="NCBI Taxonomy" id="2743089"/>
    <lineage>
        <taxon>Archaea</taxon>
        <taxon>Methanobacteriati</taxon>
        <taxon>Methanobacteriota</taxon>
        <taxon>Stenosarchaea group</taxon>
        <taxon>Halobacteria</taxon>
        <taxon>Halobacteriales</taxon>
        <taxon>Haloferacaceae</taxon>
        <taxon>Halorarum</taxon>
    </lineage>
</organism>
<dbReference type="AlphaFoldDB" id="A0A7D5QJH0"/>
<sequence>MTTETRTEADPIDGRKLNELVETSLVDLGATVHAALVVVGDELGLYAALDDAGPLTSAEVAEGTDTAERYVREWLRSQAAGGYVTYDPETDRYDLSPEQAFVLADEESPAFMPGAFQLVASAARIEPDLREAFRTGEGIGWHEHDGDLFHGTERFFGPAYGANLTDWIGALEGVDATLRAGGCVVDVGCGHGAPTIHIAEAYPDSTVVGVDYHEASIAVARERAETAGVADRVDFEVTTAREYDGADYDLVTMFNCFHDMGDPVGVAAHVRETLGDDGTWMIVEPYAEDRVEGNLTPFGRLAYSISTVACTPTSLSQDVGYGLGAQAGEERTRDVVTEGGFTHFRCVAETATNMVFEAKPQ</sequence>
<dbReference type="Gene3D" id="1.10.10.10">
    <property type="entry name" value="Winged helix-like DNA-binding domain superfamily/Winged helix DNA-binding domain"/>
    <property type="match status" value="1"/>
</dbReference>
<evidence type="ECO:0000259" key="1">
    <source>
        <dbReference type="Pfam" id="PF08242"/>
    </source>
</evidence>
<gene>
    <name evidence="3" type="ORF">HUG12_06620</name>
</gene>
<dbReference type="InterPro" id="IPR029063">
    <property type="entry name" value="SAM-dependent_MTases_sf"/>
</dbReference>
<dbReference type="GO" id="GO:0032259">
    <property type="term" value="P:methylation"/>
    <property type="evidence" value="ECO:0007669"/>
    <property type="project" value="UniProtKB-KW"/>
</dbReference>
<dbReference type="InterPro" id="IPR036388">
    <property type="entry name" value="WH-like_DNA-bd_sf"/>
</dbReference>
<dbReference type="Gene3D" id="3.40.50.150">
    <property type="entry name" value="Vaccinia Virus protein VP39"/>
    <property type="match status" value="1"/>
</dbReference>
<dbReference type="GeneID" id="56037117"/>
<dbReference type="SUPFAM" id="SSF53335">
    <property type="entry name" value="S-adenosyl-L-methionine-dependent methyltransferases"/>
    <property type="match status" value="1"/>
</dbReference>
<dbReference type="InterPro" id="IPR013217">
    <property type="entry name" value="Methyltransf_12"/>
</dbReference>
<dbReference type="InterPro" id="IPR053173">
    <property type="entry name" value="SAM-binding_MTase"/>
</dbReference>
<protein>
    <submittedName>
        <fullName evidence="3">Class I SAM-dependent methyltransferase</fullName>
    </submittedName>
</protein>
<dbReference type="Pfam" id="PF08242">
    <property type="entry name" value="Methyltransf_12"/>
    <property type="match status" value="1"/>
</dbReference>
<dbReference type="GO" id="GO:0008168">
    <property type="term" value="F:methyltransferase activity"/>
    <property type="evidence" value="ECO:0007669"/>
    <property type="project" value="UniProtKB-KW"/>
</dbReference>
<dbReference type="Proteomes" id="UP000509626">
    <property type="component" value="Chromosome"/>
</dbReference>
<feature type="domain" description="Methyltransferase type 12" evidence="1">
    <location>
        <begin position="185"/>
        <end position="279"/>
    </location>
</feature>
<keyword evidence="3" id="KW-0808">Transferase</keyword>
<feature type="domain" description="S-adenosylmethionine-dependent methyltransferase Rv2258c-like winged HTH" evidence="2">
    <location>
        <begin position="34"/>
        <end position="103"/>
    </location>
</feature>
<dbReference type="PANTHER" id="PTHR45128:SF2">
    <property type="entry name" value="METHYLTRANSFERASE DOMAIN-CONTAINING PROTEIN"/>
    <property type="match status" value="1"/>
</dbReference>
<dbReference type="InterPro" id="IPR048711">
    <property type="entry name" value="WHD_Rv2258c"/>
</dbReference>
<dbReference type="OrthoDB" id="8915at2157"/>
<name>A0A7D5QJH0_9EURY</name>
<dbReference type="RefSeq" id="WP_179268010.1">
    <property type="nucleotide sequence ID" value="NZ_CP058579.1"/>
</dbReference>
<dbReference type="PANTHER" id="PTHR45128">
    <property type="entry name" value="METHYLTRANSFERASE TYPE 11"/>
    <property type="match status" value="1"/>
</dbReference>
<dbReference type="Pfam" id="PF21320">
    <property type="entry name" value="WHD_Rv2258c"/>
    <property type="match status" value="1"/>
</dbReference>
<keyword evidence="3" id="KW-0489">Methyltransferase</keyword>
<proteinExistence type="predicted"/>
<dbReference type="CDD" id="cd02440">
    <property type="entry name" value="AdoMet_MTases"/>
    <property type="match status" value="1"/>
</dbReference>
<dbReference type="SUPFAM" id="SSF46785">
    <property type="entry name" value="Winged helix' DNA-binding domain"/>
    <property type="match status" value="1"/>
</dbReference>
<evidence type="ECO:0000313" key="3">
    <source>
        <dbReference type="EMBL" id="QLG61425.1"/>
    </source>
</evidence>
<evidence type="ECO:0000313" key="4">
    <source>
        <dbReference type="Proteomes" id="UP000509626"/>
    </source>
</evidence>
<reference evidence="3 4" key="1">
    <citation type="submission" date="2020-06" db="EMBL/GenBank/DDBJ databases">
        <title>NJ-3-1, isolated from saline soil.</title>
        <authorList>
            <person name="Cui H.L."/>
            <person name="Shi X."/>
        </authorList>
    </citation>
    <scope>NUCLEOTIDE SEQUENCE [LARGE SCALE GENOMIC DNA]</scope>
    <source>
        <strain evidence="3 4">NJ-3-1</strain>
    </source>
</reference>
<dbReference type="KEGG" id="halu:HUG12_06620"/>
<dbReference type="InterPro" id="IPR036390">
    <property type="entry name" value="WH_DNA-bd_sf"/>
</dbReference>